<protein>
    <submittedName>
        <fullName evidence="2">Uncharacterized protein</fullName>
    </submittedName>
</protein>
<gene>
    <name evidence="2" type="ORF">TK0001_3516</name>
</gene>
<name>A0A2N9ARY6_METEX</name>
<accession>A0A2N9ARY6</accession>
<dbReference type="EMBL" id="LT962688">
    <property type="protein sequence ID" value="SOR30118.1"/>
    <property type="molecule type" value="Genomic_DNA"/>
</dbReference>
<sequence length="81" mass="8978">MRSRASRLGSSRACADDSRRAGPALNGALTFPFYEEAHPDCLDPDWDLFPVCLMPPCKTHESRSSWGGFFFCLSPRAALRA</sequence>
<organism evidence="2 3">
    <name type="scientific">Methylorubrum extorquens</name>
    <name type="common">Methylobacterium dichloromethanicum</name>
    <name type="synonym">Methylobacterium extorquens</name>
    <dbReference type="NCBI Taxonomy" id="408"/>
    <lineage>
        <taxon>Bacteria</taxon>
        <taxon>Pseudomonadati</taxon>
        <taxon>Pseudomonadota</taxon>
        <taxon>Alphaproteobacteria</taxon>
        <taxon>Hyphomicrobiales</taxon>
        <taxon>Methylobacteriaceae</taxon>
        <taxon>Methylorubrum</taxon>
    </lineage>
</organism>
<dbReference type="AlphaFoldDB" id="A0A2N9ARY6"/>
<feature type="region of interest" description="Disordered" evidence="1">
    <location>
        <begin position="1"/>
        <end position="22"/>
    </location>
</feature>
<proteinExistence type="predicted"/>
<dbReference type="Proteomes" id="UP000233769">
    <property type="component" value="Chromosome tk0001"/>
</dbReference>
<evidence type="ECO:0000313" key="2">
    <source>
        <dbReference type="EMBL" id="SOR30118.1"/>
    </source>
</evidence>
<feature type="compositionally biased region" description="Low complexity" evidence="1">
    <location>
        <begin position="1"/>
        <end position="13"/>
    </location>
</feature>
<evidence type="ECO:0000313" key="3">
    <source>
        <dbReference type="Proteomes" id="UP000233769"/>
    </source>
</evidence>
<evidence type="ECO:0000256" key="1">
    <source>
        <dbReference type="SAM" id="MobiDB-lite"/>
    </source>
</evidence>
<reference evidence="3" key="1">
    <citation type="submission" date="2017-10" db="EMBL/GenBank/DDBJ databases">
        <authorList>
            <person name="Regsiter A."/>
            <person name="William W."/>
        </authorList>
    </citation>
    <scope>NUCLEOTIDE SEQUENCE [LARGE SCALE GENOMIC DNA]</scope>
</reference>